<keyword evidence="1" id="KW-1133">Transmembrane helix</keyword>
<reference evidence="2 3" key="1">
    <citation type="submission" date="2020-08" db="EMBL/GenBank/DDBJ databases">
        <title>Genomic Encyclopedia of Type Strains, Phase IV (KMG-IV): sequencing the most valuable type-strain genomes for metagenomic binning, comparative biology and taxonomic classification.</title>
        <authorList>
            <person name="Goeker M."/>
        </authorList>
    </citation>
    <scope>NUCLEOTIDE SEQUENCE [LARGE SCALE GENOMIC DNA]</scope>
    <source>
        <strain evidence="2 3">DSM 27203</strain>
    </source>
</reference>
<evidence type="ECO:0000313" key="2">
    <source>
        <dbReference type="EMBL" id="MBB5720059.1"/>
    </source>
</evidence>
<keyword evidence="1" id="KW-0812">Transmembrane</keyword>
<sequence>MKFDLSAAFRDAIALWRALRDWLLRVAAPFFFLPLFASQMFLRPPASVGQGTGTPDPTAVLQAWSEMLSRAAPWSLAISVFSALGSAVLYALIVKREPTIRDGLRAGLLAWAPMLITAILISIAVAFGLVLLIVPGLYLLGRLFLAELVVVAEGRTNPIDAIRRSFDLTRNHGWVLMFAYLAIFFTGQVAVSVAEMFRQALSGGGENPVTVAIFAAIAAGVGMLIAVAQLLLRVTVYRQLTGSGSHVFK</sequence>
<dbReference type="AlphaFoldDB" id="A0A840Z2N0"/>
<feature type="transmembrane region" description="Helical" evidence="1">
    <location>
        <begin position="211"/>
        <end position="232"/>
    </location>
</feature>
<feature type="transmembrane region" description="Helical" evidence="1">
    <location>
        <begin position="173"/>
        <end position="191"/>
    </location>
</feature>
<comment type="caution">
    <text evidence="2">The sequence shown here is derived from an EMBL/GenBank/DDBJ whole genome shotgun (WGS) entry which is preliminary data.</text>
</comment>
<evidence type="ECO:0000313" key="3">
    <source>
        <dbReference type="Proteomes" id="UP000554342"/>
    </source>
</evidence>
<accession>A0A840Z2N0</accession>
<dbReference type="EMBL" id="JACIJI010000008">
    <property type="protein sequence ID" value="MBB5720059.1"/>
    <property type="molecule type" value="Genomic_DNA"/>
</dbReference>
<proteinExistence type="predicted"/>
<dbReference type="Proteomes" id="UP000554342">
    <property type="component" value="Unassembled WGS sequence"/>
</dbReference>
<feature type="transmembrane region" description="Helical" evidence="1">
    <location>
        <begin position="133"/>
        <end position="152"/>
    </location>
</feature>
<feature type="transmembrane region" description="Helical" evidence="1">
    <location>
        <begin position="74"/>
        <end position="94"/>
    </location>
</feature>
<feature type="transmembrane region" description="Helical" evidence="1">
    <location>
        <begin position="22"/>
        <end position="42"/>
    </location>
</feature>
<name>A0A840Z2N0_9SPHN</name>
<keyword evidence="3" id="KW-1185">Reference proteome</keyword>
<protein>
    <recommendedName>
        <fullName evidence="4">Glycerophosphoryl diester phosphodiesterase membrane domain-containing protein</fullName>
    </recommendedName>
</protein>
<gene>
    <name evidence="2" type="ORF">FHR23_003019</name>
</gene>
<evidence type="ECO:0008006" key="4">
    <source>
        <dbReference type="Google" id="ProtNLM"/>
    </source>
</evidence>
<evidence type="ECO:0000256" key="1">
    <source>
        <dbReference type="SAM" id="Phobius"/>
    </source>
</evidence>
<dbReference type="RefSeq" id="WP_184005558.1">
    <property type="nucleotide sequence ID" value="NZ_BAABIF010000029.1"/>
</dbReference>
<keyword evidence="1" id="KW-0472">Membrane</keyword>
<feature type="transmembrane region" description="Helical" evidence="1">
    <location>
        <begin position="106"/>
        <end position="127"/>
    </location>
</feature>
<organism evidence="2 3">
    <name type="scientific">Stakelama sediminis</name>
    <dbReference type="NCBI Taxonomy" id="463200"/>
    <lineage>
        <taxon>Bacteria</taxon>
        <taxon>Pseudomonadati</taxon>
        <taxon>Pseudomonadota</taxon>
        <taxon>Alphaproteobacteria</taxon>
        <taxon>Sphingomonadales</taxon>
        <taxon>Sphingomonadaceae</taxon>
        <taxon>Stakelama</taxon>
    </lineage>
</organism>